<gene>
    <name evidence="3" type="ORF">GCM10012280_19700</name>
</gene>
<dbReference type="GO" id="GO:0008270">
    <property type="term" value="F:zinc ion binding"/>
    <property type="evidence" value="ECO:0007669"/>
    <property type="project" value="InterPro"/>
</dbReference>
<dbReference type="AlphaFoldDB" id="A0A917ZL75"/>
<accession>A0A917ZL75</accession>
<evidence type="ECO:0000313" key="3">
    <source>
        <dbReference type="EMBL" id="GGO85584.1"/>
    </source>
</evidence>
<sequence length="102" mass="11195">MRDHSDHAGQAFTLRSMNGCPHAAELPTPEPSPRWETCPDCLESGQHPVQLRLCLSCGNVGCCDSSAGRHATKHAGDTGHQVMRSFQPGESWRWCYSCQSLV</sequence>
<dbReference type="SUPFAM" id="SSF57850">
    <property type="entry name" value="RING/U-box"/>
    <property type="match status" value="1"/>
</dbReference>
<evidence type="ECO:0000313" key="4">
    <source>
        <dbReference type="Proteomes" id="UP000641932"/>
    </source>
</evidence>
<dbReference type="Pfam" id="PF02148">
    <property type="entry name" value="zf-UBP"/>
    <property type="match status" value="1"/>
</dbReference>
<name>A0A917ZL75_9ACTN</name>
<dbReference type="Proteomes" id="UP000641932">
    <property type="component" value="Unassembled WGS sequence"/>
</dbReference>
<dbReference type="InterPro" id="IPR001607">
    <property type="entry name" value="Znf_UBP"/>
</dbReference>
<feature type="region of interest" description="Disordered" evidence="1">
    <location>
        <begin position="15"/>
        <end position="35"/>
    </location>
</feature>
<evidence type="ECO:0000259" key="2">
    <source>
        <dbReference type="PROSITE" id="PS50271"/>
    </source>
</evidence>
<keyword evidence="4" id="KW-1185">Reference proteome</keyword>
<evidence type="ECO:0000256" key="1">
    <source>
        <dbReference type="SAM" id="MobiDB-lite"/>
    </source>
</evidence>
<proteinExistence type="predicted"/>
<organism evidence="3 4">
    <name type="scientific">Wenjunlia tyrosinilytica</name>
    <dbReference type="NCBI Taxonomy" id="1544741"/>
    <lineage>
        <taxon>Bacteria</taxon>
        <taxon>Bacillati</taxon>
        <taxon>Actinomycetota</taxon>
        <taxon>Actinomycetes</taxon>
        <taxon>Kitasatosporales</taxon>
        <taxon>Streptomycetaceae</taxon>
        <taxon>Wenjunlia</taxon>
    </lineage>
</organism>
<dbReference type="Gene3D" id="3.30.40.10">
    <property type="entry name" value="Zinc/RING finger domain, C3HC4 (zinc finger)"/>
    <property type="match status" value="1"/>
</dbReference>
<dbReference type="InterPro" id="IPR013083">
    <property type="entry name" value="Znf_RING/FYVE/PHD"/>
</dbReference>
<dbReference type="EMBL" id="BMMS01000007">
    <property type="protein sequence ID" value="GGO85584.1"/>
    <property type="molecule type" value="Genomic_DNA"/>
</dbReference>
<reference evidence="3" key="1">
    <citation type="journal article" date="2014" name="Int. J. Syst. Evol. Microbiol.">
        <title>Complete genome sequence of Corynebacterium casei LMG S-19264T (=DSM 44701T), isolated from a smear-ripened cheese.</title>
        <authorList>
            <consortium name="US DOE Joint Genome Institute (JGI-PGF)"/>
            <person name="Walter F."/>
            <person name="Albersmeier A."/>
            <person name="Kalinowski J."/>
            <person name="Ruckert C."/>
        </authorList>
    </citation>
    <scope>NUCLEOTIDE SEQUENCE</scope>
    <source>
        <strain evidence="3">CGMCC 4.7201</strain>
    </source>
</reference>
<protein>
    <recommendedName>
        <fullName evidence="2">UBP-type domain-containing protein</fullName>
    </recommendedName>
</protein>
<feature type="domain" description="UBP-type" evidence="2">
    <location>
        <begin position="18"/>
        <end position="102"/>
    </location>
</feature>
<reference evidence="3" key="2">
    <citation type="submission" date="2020-09" db="EMBL/GenBank/DDBJ databases">
        <authorList>
            <person name="Sun Q."/>
            <person name="Zhou Y."/>
        </authorList>
    </citation>
    <scope>NUCLEOTIDE SEQUENCE</scope>
    <source>
        <strain evidence="3">CGMCC 4.7201</strain>
    </source>
</reference>
<dbReference type="PROSITE" id="PS50271">
    <property type="entry name" value="ZF_UBP"/>
    <property type="match status" value="1"/>
</dbReference>
<comment type="caution">
    <text evidence="3">The sequence shown here is derived from an EMBL/GenBank/DDBJ whole genome shotgun (WGS) entry which is preliminary data.</text>
</comment>